<name>A0A545VA33_9HYPO</name>
<keyword evidence="2" id="KW-1185">Reference proteome</keyword>
<dbReference type="Proteomes" id="UP000315783">
    <property type="component" value="Unassembled WGS sequence"/>
</dbReference>
<evidence type="ECO:0000313" key="2">
    <source>
        <dbReference type="Proteomes" id="UP000315783"/>
    </source>
</evidence>
<organism evidence="1 2">
    <name type="scientific">Cordyceps javanica</name>
    <dbReference type="NCBI Taxonomy" id="43265"/>
    <lineage>
        <taxon>Eukaryota</taxon>
        <taxon>Fungi</taxon>
        <taxon>Dikarya</taxon>
        <taxon>Ascomycota</taxon>
        <taxon>Pezizomycotina</taxon>
        <taxon>Sordariomycetes</taxon>
        <taxon>Hypocreomycetidae</taxon>
        <taxon>Hypocreales</taxon>
        <taxon>Cordycipitaceae</taxon>
        <taxon>Cordyceps</taxon>
    </lineage>
</organism>
<reference evidence="1 2" key="1">
    <citation type="journal article" date="2019" name="Appl. Microbiol. Biotechnol.">
        <title>Genome sequence of Isaria javanica and comparative genome analysis insights into family S53 peptidase evolution in fungal entomopathogens.</title>
        <authorList>
            <person name="Lin R."/>
            <person name="Zhang X."/>
            <person name="Xin B."/>
            <person name="Zou M."/>
            <person name="Gao Y."/>
            <person name="Qin F."/>
            <person name="Hu Q."/>
            <person name="Xie B."/>
            <person name="Cheng X."/>
        </authorList>
    </citation>
    <scope>NUCLEOTIDE SEQUENCE [LARGE SCALE GENOMIC DNA]</scope>
    <source>
        <strain evidence="1 2">IJ1G</strain>
    </source>
</reference>
<protein>
    <submittedName>
        <fullName evidence="1">Uncharacterized protein</fullName>
    </submittedName>
</protein>
<gene>
    <name evidence="1" type="ORF">IF1G_02650</name>
</gene>
<dbReference type="AlphaFoldDB" id="A0A545VA33"/>
<sequence>MVIVSRPWLHAKGRARRRLVIISQVGVQCGLHTEKREKKTKKMVRASVLPFFVEQATFLGAPGGATTARGKGRQTWKTTCPICHR</sequence>
<accession>A0A545VA33</accession>
<evidence type="ECO:0000313" key="1">
    <source>
        <dbReference type="EMBL" id="TQV98570.1"/>
    </source>
</evidence>
<dbReference type="EMBL" id="SPUK01000003">
    <property type="protein sequence ID" value="TQV98570.1"/>
    <property type="molecule type" value="Genomic_DNA"/>
</dbReference>
<comment type="caution">
    <text evidence="1">The sequence shown here is derived from an EMBL/GenBank/DDBJ whole genome shotgun (WGS) entry which is preliminary data.</text>
</comment>
<proteinExistence type="predicted"/>